<organism evidence="1 2">
    <name type="scientific">Acidithiobacillus ferrivorans</name>
    <dbReference type="NCBI Taxonomy" id="160808"/>
    <lineage>
        <taxon>Bacteria</taxon>
        <taxon>Pseudomonadati</taxon>
        <taxon>Pseudomonadota</taxon>
        <taxon>Acidithiobacillia</taxon>
        <taxon>Acidithiobacillales</taxon>
        <taxon>Acidithiobacillaceae</taxon>
        <taxon>Acidithiobacillus</taxon>
    </lineage>
</organism>
<dbReference type="GO" id="GO:0004519">
    <property type="term" value="F:endonuclease activity"/>
    <property type="evidence" value="ECO:0007669"/>
    <property type="project" value="UniProtKB-KW"/>
</dbReference>
<dbReference type="AlphaFoldDB" id="A0A257SH06"/>
<keyword evidence="1" id="KW-0378">Hydrolase</keyword>
<name>A0A257SH06_9PROT</name>
<comment type="caution">
    <text evidence="1">The sequence shown here is derived from an EMBL/GenBank/DDBJ whole genome shotgun (WGS) entry which is preliminary data.</text>
</comment>
<evidence type="ECO:0000313" key="1">
    <source>
        <dbReference type="EMBL" id="OYV72462.1"/>
    </source>
</evidence>
<proteinExistence type="predicted"/>
<keyword evidence="1" id="KW-0255">Endonuclease</keyword>
<evidence type="ECO:0000313" key="2">
    <source>
        <dbReference type="Proteomes" id="UP000216779"/>
    </source>
</evidence>
<gene>
    <name evidence="1" type="ORF">B7Z70_14805</name>
</gene>
<protein>
    <submittedName>
        <fullName evidence="1">HNH endonuclease</fullName>
    </submittedName>
</protein>
<accession>A0A257SH06</accession>
<dbReference type="EMBL" id="NCBC01000854">
    <property type="protein sequence ID" value="OYV72462.1"/>
    <property type="molecule type" value="Genomic_DNA"/>
</dbReference>
<sequence>MHLVLRLDVGGQPMAWETWEEAAAHYVRGNVAWTLGDPFFTAHGGISRRNGIP</sequence>
<reference evidence="1 2" key="1">
    <citation type="submission" date="2017-03" db="EMBL/GenBank/DDBJ databases">
        <title>Lifting the veil on microbial sulfur biogeochemistry in mining wastewaters.</title>
        <authorList>
            <person name="Kantor R.S."/>
            <person name="Colenbrander Nelson T."/>
            <person name="Marshall S."/>
            <person name="Bennett D."/>
            <person name="Apte S."/>
            <person name="Camacho D."/>
            <person name="Thomas B.C."/>
            <person name="Warren L.A."/>
            <person name="Banfield J.F."/>
        </authorList>
    </citation>
    <scope>NUCLEOTIDE SEQUENCE [LARGE SCALE GENOMIC DNA]</scope>
    <source>
        <strain evidence="1">21-59-9</strain>
    </source>
</reference>
<feature type="non-terminal residue" evidence="1">
    <location>
        <position position="53"/>
    </location>
</feature>
<dbReference type="Proteomes" id="UP000216779">
    <property type="component" value="Unassembled WGS sequence"/>
</dbReference>
<keyword evidence="1" id="KW-0540">Nuclease</keyword>